<dbReference type="EMBL" id="JH930474">
    <property type="protein sequence ID" value="EKM53654.1"/>
    <property type="molecule type" value="Genomic_DNA"/>
</dbReference>
<dbReference type="InParanoid" id="K5W3Y4"/>
<dbReference type="AlphaFoldDB" id="K5W3Y4"/>
<proteinExistence type="predicted"/>
<sequence length="60" mass="6639">MRRCVRCASLFRCCSVAVSAPSFARNLPVREIDRYFAGSDVVLERQADTLDPGASFNVTI</sequence>
<dbReference type="HOGENOM" id="CLU_2942557_0_0_1"/>
<dbReference type="GeneID" id="18917636"/>
<protein>
    <submittedName>
        <fullName evidence="1">Uncharacterized protein</fullName>
    </submittedName>
</protein>
<evidence type="ECO:0000313" key="2">
    <source>
        <dbReference type="Proteomes" id="UP000008370"/>
    </source>
</evidence>
<dbReference type="RefSeq" id="XP_007398338.1">
    <property type="nucleotide sequence ID" value="XM_007398276.1"/>
</dbReference>
<dbReference type="KEGG" id="pco:PHACADRAFT_260125"/>
<dbReference type="Proteomes" id="UP000008370">
    <property type="component" value="Unassembled WGS sequence"/>
</dbReference>
<keyword evidence="2" id="KW-1185">Reference proteome</keyword>
<gene>
    <name evidence="1" type="ORF">PHACADRAFT_260125</name>
</gene>
<accession>K5W3Y4</accession>
<reference evidence="1 2" key="1">
    <citation type="journal article" date="2012" name="BMC Genomics">
        <title>Comparative genomics of the white-rot fungi, Phanerochaete carnosa and P. chrysosporium, to elucidate the genetic basis of the distinct wood types they colonize.</title>
        <authorList>
            <person name="Suzuki H."/>
            <person name="MacDonald J."/>
            <person name="Syed K."/>
            <person name="Salamov A."/>
            <person name="Hori C."/>
            <person name="Aerts A."/>
            <person name="Henrissat B."/>
            <person name="Wiebenga A."/>
            <person name="vanKuyk P.A."/>
            <person name="Barry K."/>
            <person name="Lindquist E."/>
            <person name="LaButti K."/>
            <person name="Lapidus A."/>
            <person name="Lucas S."/>
            <person name="Coutinho P."/>
            <person name="Gong Y."/>
            <person name="Samejima M."/>
            <person name="Mahadevan R."/>
            <person name="Abou-Zaid M."/>
            <person name="de Vries R.P."/>
            <person name="Igarashi K."/>
            <person name="Yadav J.S."/>
            <person name="Grigoriev I.V."/>
            <person name="Master E.R."/>
        </authorList>
    </citation>
    <scope>NUCLEOTIDE SEQUENCE [LARGE SCALE GENOMIC DNA]</scope>
    <source>
        <strain evidence="1 2">HHB-10118-sp</strain>
    </source>
</reference>
<name>K5W3Y4_PHACS</name>
<organism evidence="1 2">
    <name type="scientific">Phanerochaete carnosa (strain HHB-10118-sp)</name>
    <name type="common">White-rot fungus</name>
    <name type="synonym">Peniophora carnosa</name>
    <dbReference type="NCBI Taxonomy" id="650164"/>
    <lineage>
        <taxon>Eukaryota</taxon>
        <taxon>Fungi</taxon>
        <taxon>Dikarya</taxon>
        <taxon>Basidiomycota</taxon>
        <taxon>Agaricomycotina</taxon>
        <taxon>Agaricomycetes</taxon>
        <taxon>Polyporales</taxon>
        <taxon>Phanerochaetaceae</taxon>
        <taxon>Phanerochaete</taxon>
    </lineage>
</organism>
<evidence type="ECO:0000313" key="1">
    <source>
        <dbReference type="EMBL" id="EKM53654.1"/>
    </source>
</evidence>